<keyword evidence="5" id="KW-0547">Nucleotide-binding</keyword>
<dbReference type="EC" id="2.7.13.3" evidence="2"/>
<dbReference type="GO" id="GO:0000155">
    <property type="term" value="F:phosphorelay sensor kinase activity"/>
    <property type="evidence" value="ECO:0007669"/>
    <property type="project" value="InterPro"/>
</dbReference>
<dbReference type="FunFam" id="3.30.565.10:FF:000010">
    <property type="entry name" value="Sensor histidine kinase RcsC"/>
    <property type="match status" value="1"/>
</dbReference>
<evidence type="ECO:0000259" key="14">
    <source>
        <dbReference type="PROSITE" id="PS50110"/>
    </source>
</evidence>
<dbReference type="InterPro" id="IPR005330">
    <property type="entry name" value="MHYT_dom"/>
</dbReference>
<dbReference type="GO" id="GO:0016020">
    <property type="term" value="C:membrane"/>
    <property type="evidence" value="ECO:0007669"/>
    <property type="project" value="UniProtKB-UniRule"/>
</dbReference>
<dbReference type="Pfam" id="PF00072">
    <property type="entry name" value="Response_reg"/>
    <property type="match status" value="1"/>
</dbReference>
<name>A0A8E0KI61_9CAUL</name>
<reference evidence="17" key="1">
    <citation type="journal article" date="2013" name="Genome Announc.">
        <title>Draft Genome Sequence of the Dimorphic Prosthecate Bacterium Brevundimonas abyssalis TAR-001T.</title>
        <authorList>
            <person name="Tsubouchi T."/>
            <person name="Nishi S."/>
            <person name="Usui K."/>
            <person name="Shimane Y."/>
            <person name="Takaki Y."/>
            <person name="Maruyama T."/>
            <person name="Hatada Y."/>
        </authorList>
    </citation>
    <scope>NUCLEOTIDE SEQUENCE [LARGE SCALE GENOMIC DNA]</scope>
    <source>
        <strain evidence="17">TAR-001</strain>
    </source>
</reference>
<dbReference type="Pfam" id="PF00512">
    <property type="entry name" value="HisKA"/>
    <property type="match status" value="1"/>
</dbReference>
<feature type="domain" description="Histidine kinase" evidence="13">
    <location>
        <begin position="388"/>
        <end position="609"/>
    </location>
</feature>
<dbReference type="Pfam" id="PF02518">
    <property type="entry name" value="HATPase_c"/>
    <property type="match status" value="1"/>
</dbReference>
<comment type="catalytic activity">
    <reaction evidence="1">
        <text>ATP + protein L-histidine = ADP + protein N-phospho-L-histidine.</text>
        <dbReference type="EC" id="2.7.13.3"/>
    </reaction>
</comment>
<dbReference type="InterPro" id="IPR005467">
    <property type="entry name" value="His_kinase_dom"/>
</dbReference>
<dbReference type="PROSITE" id="PS50924">
    <property type="entry name" value="MHYT"/>
    <property type="match status" value="1"/>
</dbReference>
<evidence type="ECO:0000256" key="10">
    <source>
        <dbReference type="ARBA" id="ARBA00068150"/>
    </source>
</evidence>
<dbReference type="CDD" id="cd17546">
    <property type="entry name" value="REC_hyHK_CKI1_RcsC-like"/>
    <property type="match status" value="1"/>
</dbReference>
<evidence type="ECO:0000256" key="6">
    <source>
        <dbReference type="ARBA" id="ARBA00022777"/>
    </source>
</evidence>
<feature type="transmembrane region" description="Helical" evidence="12">
    <location>
        <begin position="16"/>
        <end position="36"/>
    </location>
</feature>
<dbReference type="Pfam" id="PF12860">
    <property type="entry name" value="PAS_7"/>
    <property type="match status" value="1"/>
</dbReference>
<dbReference type="PANTHER" id="PTHR45339">
    <property type="entry name" value="HYBRID SIGNAL TRANSDUCTION HISTIDINE KINASE J"/>
    <property type="match status" value="1"/>
</dbReference>
<evidence type="ECO:0000256" key="3">
    <source>
        <dbReference type="ARBA" id="ARBA00022553"/>
    </source>
</evidence>
<dbReference type="SUPFAM" id="SSF52172">
    <property type="entry name" value="CheY-like"/>
    <property type="match status" value="1"/>
</dbReference>
<dbReference type="SMART" id="SM00387">
    <property type="entry name" value="HATPase_c"/>
    <property type="match status" value="1"/>
</dbReference>
<dbReference type="CDD" id="cd16922">
    <property type="entry name" value="HATPase_EvgS-ArcB-TorS-like"/>
    <property type="match status" value="1"/>
</dbReference>
<evidence type="ECO:0000313" key="16">
    <source>
        <dbReference type="EMBL" id="GAD58643.1"/>
    </source>
</evidence>
<keyword evidence="12" id="KW-1133">Transmembrane helix</keyword>
<keyword evidence="4" id="KW-0808">Transferase</keyword>
<dbReference type="InterPro" id="IPR036097">
    <property type="entry name" value="HisK_dim/P_sf"/>
</dbReference>
<protein>
    <recommendedName>
        <fullName evidence="10">Sensory/regulatory protein RpfC</fullName>
        <ecNumber evidence="2">2.7.13.3</ecNumber>
    </recommendedName>
</protein>
<dbReference type="CDD" id="cd00082">
    <property type="entry name" value="HisKA"/>
    <property type="match status" value="1"/>
</dbReference>
<feature type="transmembrane region" description="Helical" evidence="12">
    <location>
        <begin position="114"/>
        <end position="134"/>
    </location>
</feature>
<dbReference type="PROSITE" id="PS50110">
    <property type="entry name" value="RESPONSE_REGULATORY"/>
    <property type="match status" value="1"/>
</dbReference>
<dbReference type="PANTHER" id="PTHR45339:SF1">
    <property type="entry name" value="HYBRID SIGNAL TRANSDUCTION HISTIDINE KINASE J"/>
    <property type="match status" value="1"/>
</dbReference>
<dbReference type="InterPro" id="IPR003594">
    <property type="entry name" value="HATPase_dom"/>
</dbReference>
<evidence type="ECO:0000256" key="7">
    <source>
        <dbReference type="ARBA" id="ARBA00022840"/>
    </source>
</evidence>
<evidence type="ECO:0000256" key="5">
    <source>
        <dbReference type="ARBA" id="ARBA00022741"/>
    </source>
</evidence>
<proteinExistence type="predicted"/>
<gene>
    <name evidence="16" type="ORF">MBEBAB_0893</name>
</gene>
<dbReference type="PRINTS" id="PR00344">
    <property type="entry name" value="BCTRLSENSOR"/>
</dbReference>
<feature type="modified residue" description="4-aspartylphosphate" evidence="11">
    <location>
        <position position="682"/>
    </location>
</feature>
<feature type="transmembrane region" description="Helical" evidence="12">
    <location>
        <begin position="140"/>
        <end position="163"/>
    </location>
</feature>
<dbReference type="InterPro" id="IPR001789">
    <property type="entry name" value="Sig_transdc_resp-reg_receiver"/>
</dbReference>
<dbReference type="SMART" id="SM00388">
    <property type="entry name" value="HisKA"/>
    <property type="match status" value="1"/>
</dbReference>
<dbReference type="Pfam" id="PF03707">
    <property type="entry name" value="MHYT"/>
    <property type="match status" value="2"/>
</dbReference>
<dbReference type="PROSITE" id="PS50109">
    <property type="entry name" value="HIS_KIN"/>
    <property type="match status" value="1"/>
</dbReference>
<feature type="transmembrane region" description="Helical" evidence="12">
    <location>
        <begin position="82"/>
        <end position="102"/>
    </location>
</feature>
<dbReference type="Gene3D" id="1.10.287.130">
    <property type="match status" value="1"/>
</dbReference>
<dbReference type="SUPFAM" id="SSF47384">
    <property type="entry name" value="Homodimeric domain of signal transducing histidine kinase"/>
    <property type="match status" value="1"/>
</dbReference>
<keyword evidence="8" id="KW-0902">Two-component regulatory system</keyword>
<evidence type="ECO:0000256" key="1">
    <source>
        <dbReference type="ARBA" id="ARBA00000085"/>
    </source>
</evidence>
<evidence type="ECO:0000256" key="12">
    <source>
        <dbReference type="PROSITE-ProRule" id="PRU00244"/>
    </source>
</evidence>
<keyword evidence="12" id="KW-0472">Membrane</keyword>
<keyword evidence="6" id="KW-0418">Kinase</keyword>
<dbReference type="SMART" id="SM00448">
    <property type="entry name" value="REC"/>
    <property type="match status" value="1"/>
</dbReference>
<evidence type="ECO:0000256" key="2">
    <source>
        <dbReference type="ARBA" id="ARBA00012438"/>
    </source>
</evidence>
<evidence type="ECO:0000313" key="17">
    <source>
        <dbReference type="Proteomes" id="UP000016569"/>
    </source>
</evidence>
<dbReference type="Gene3D" id="3.30.565.10">
    <property type="entry name" value="Histidine kinase-like ATPase, C-terminal domain"/>
    <property type="match status" value="1"/>
</dbReference>
<dbReference type="GO" id="GO:0005524">
    <property type="term" value="F:ATP binding"/>
    <property type="evidence" value="ECO:0007669"/>
    <property type="project" value="UniProtKB-KW"/>
</dbReference>
<comment type="subunit">
    <text evidence="9">At low DSF concentrations, interacts with RpfF.</text>
</comment>
<dbReference type="InterPro" id="IPR036890">
    <property type="entry name" value="HATPase_C_sf"/>
</dbReference>
<organism evidence="16 17">
    <name type="scientific">Brevundimonas abyssalis TAR-001</name>
    <dbReference type="NCBI Taxonomy" id="1391729"/>
    <lineage>
        <taxon>Bacteria</taxon>
        <taxon>Pseudomonadati</taxon>
        <taxon>Pseudomonadota</taxon>
        <taxon>Alphaproteobacteria</taxon>
        <taxon>Caulobacterales</taxon>
        <taxon>Caulobacteraceae</taxon>
        <taxon>Brevundimonas</taxon>
    </lineage>
</organism>
<evidence type="ECO:0000256" key="9">
    <source>
        <dbReference type="ARBA" id="ARBA00064003"/>
    </source>
</evidence>
<dbReference type="Gene3D" id="3.30.450.20">
    <property type="entry name" value="PAS domain"/>
    <property type="match status" value="1"/>
</dbReference>
<dbReference type="SUPFAM" id="SSF55874">
    <property type="entry name" value="ATPase domain of HSP90 chaperone/DNA topoisomerase II/histidine kinase"/>
    <property type="match status" value="1"/>
</dbReference>
<keyword evidence="12" id="KW-0812">Transmembrane</keyword>
<evidence type="ECO:0000259" key="15">
    <source>
        <dbReference type="PROSITE" id="PS50924"/>
    </source>
</evidence>
<evidence type="ECO:0000256" key="4">
    <source>
        <dbReference type="ARBA" id="ARBA00022679"/>
    </source>
</evidence>
<feature type="domain" description="Response regulatory" evidence="14">
    <location>
        <begin position="633"/>
        <end position="752"/>
    </location>
</feature>
<keyword evidence="3 11" id="KW-0597">Phosphoprotein</keyword>
<feature type="domain" description="MHYT" evidence="15">
    <location>
        <begin position="12"/>
        <end position="198"/>
    </location>
</feature>
<evidence type="ECO:0000256" key="8">
    <source>
        <dbReference type="ARBA" id="ARBA00023012"/>
    </source>
</evidence>
<keyword evidence="17" id="KW-1185">Reference proteome</keyword>
<dbReference type="FunFam" id="1.10.287.130:FF:000002">
    <property type="entry name" value="Two-component osmosensing histidine kinase"/>
    <property type="match status" value="1"/>
</dbReference>
<dbReference type="InterPro" id="IPR011006">
    <property type="entry name" value="CheY-like_superfamily"/>
</dbReference>
<dbReference type="Proteomes" id="UP000016569">
    <property type="component" value="Unassembled WGS sequence"/>
</dbReference>
<sequence>MLETLTCLATEHDWRLLIAAVFVCVLGTVTCMRLFNQSHNRKRSDRDLMLLVAGLVGGVAVWTTHFIAMMAFQPVTRFDYDLFATLGSLIIAASGVAAGLLIASHLRSTAGRVLGGVLVGATVSAMHYTGMAAVKLQGVIAWETSLVIGGVIVSSVLWAAAWWCSIQGGWRRTSAATLLAVLGICSLHFSGMAAAEITFDPTLPVIEAGAGARMAVSAAALAAFLVTAAAVVEALSFWSRASMLTQLREAIDAMPDGLAFYDSHDRLVIWNARYAEINPEISEILKQGATFREIVQIGIDKGHYPEAEGREAEWLEERLTARARLSCAMEQKTSDDRWLKVQDRRTADGGVVTLVNDITDLKRDAETLAAARDAAEAANRAKSEFLANMSHEIRTPLNGVIGVAQALSGTPMNDRQQEMLELIRSSGVTLQHLLSDILDLARVESGRLELRPEPFDLLKAVNEAAQLYSAQAEEKGLRFFVDAPEDTHVWIDGDVVRLKQILTNLVSNAVKFTSQGFVSLSISRGQDADGGPVFRFMVEDTGIGFDSAARARLFSRFEQADGAITRRFGGTGLGLAICRELAAMMDGGLDCESEPDGGSTFILTVPLREVAAPVQQTAAVAVSDETAKDRPLRVLLADDHPTNRKVVELILSQIDVDLVITEDGAQALAAFRDGAFDVVLMDMQMPVMDGLTATREIRLHEAAMGAARTPVVMLTANALPEHVTATREAGADHHLSKPFGAEALIDLVTTLGRSPARMEEAAA</sequence>
<comment type="caution">
    <text evidence="16">The sequence shown here is derived from an EMBL/GenBank/DDBJ whole genome shotgun (WGS) entry which is preliminary data.</text>
</comment>
<feature type="transmembrane region" description="Helical" evidence="12">
    <location>
        <begin position="48"/>
        <end position="70"/>
    </location>
</feature>
<dbReference type="InterPro" id="IPR003661">
    <property type="entry name" value="HisK_dim/P_dom"/>
</dbReference>
<feature type="transmembrane region" description="Helical" evidence="12">
    <location>
        <begin position="215"/>
        <end position="238"/>
    </location>
</feature>
<dbReference type="AlphaFoldDB" id="A0A8E0KI61"/>
<dbReference type="EMBL" id="BATC01000010">
    <property type="protein sequence ID" value="GAD58643.1"/>
    <property type="molecule type" value="Genomic_DNA"/>
</dbReference>
<keyword evidence="7" id="KW-0067">ATP-binding</keyword>
<dbReference type="InterPro" id="IPR004358">
    <property type="entry name" value="Sig_transdc_His_kin-like_C"/>
</dbReference>
<evidence type="ECO:0000256" key="11">
    <source>
        <dbReference type="PROSITE-ProRule" id="PRU00169"/>
    </source>
</evidence>
<evidence type="ECO:0000259" key="13">
    <source>
        <dbReference type="PROSITE" id="PS50109"/>
    </source>
</evidence>
<dbReference type="Gene3D" id="3.40.50.2300">
    <property type="match status" value="1"/>
</dbReference>
<accession>A0A8E0KI61</accession>